<feature type="region of interest" description="Disordered" evidence="1">
    <location>
        <begin position="406"/>
        <end position="485"/>
    </location>
</feature>
<sequence>MGPSSPLMRHASPAVPVQAQAGQIQPGSLTYTTSVGPDGSVTYHPFRAVPARLLKVLCTVYNGYLRKLPLFYPRVPLRQDIIASFNRPGSGGSGNRYDRDWRDDGRRGSVADDPYRRHDDDYARRGDYRRDDRDRDYRDRDRDPRDKDPYRRGDDRDPDRDRDYRGGARDDYGRRDRDRYDRERDEELRNKGRDRDYDRKYGSSTADLERRFQDLDVDRDRRDPYDSRDSRDYRDTAPGTRSRRNSTYGADRPPTSAPGGYPTAPYTGSAQTTTYTGSNYAATRGDAAGVRRPVSPYREGPVAPRPVSPYQAGGVIPRAASPYQAGGTLPRAASPYQTGGALPRPVSPYSAGARPVSAYGGAAPVRPTSAYGGAAPVVPRGGASPYRAGGALPARPTSPYYAGATAGAASHSPYAGGRPVSPNPNPYGPRSGISRAASPGPSPYAGGGRPVSPNPNPYGPRSGISRAASPGGAYTGINGTGGSPVTYTARGGYEAAPEEDRMLAAPEGFSRPPNLAQSYTPFDILKIQDMDDFFENIPRMPLVLVTHDVYHEDWIRLMTDLSLSWSNKLPVPQYANDGHQPRRTTLTADLIDLWNASFFIKRGAELVLYKGRERRSGRNIGQVDVHLPGFDDYGDYSDEDDDLSDDDDYDDRSRHGAYGGVYSRGVDREMAEMHEARRLRHERKKLDQKRRRVERRHRQKTRDADRMYALYLTCVSPRDL</sequence>
<name>A0A4S4N727_9APHY</name>
<organism evidence="2 3">
    <name type="scientific">Antrodiella citrinella</name>
    <dbReference type="NCBI Taxonomy" id="2447956"/>
    <lineage>
        <taxon>Eukaryota</taxon>
        <taxon>Fungi</taxon>
        <taxon>Dikarya</taxon>
        <taxon>Basidiomycota</taxon>
        <taxon>Agaricomycotina</taxon>
        <taxon>Agaricomycetes</taxon>
        <taxon>Polyporales</taxon>
        <taxon>Steccherinaceae</taxon>
        <taxon>Antrodiella</taxon>
    </lineage>
</organism>
<feature type="compositionally biased region" description="Basic and acidic residues" evidence="1">
    <location>
        <begin position="96"/>
        <end position="189"/>
    </location>
</feature>
<evidence type="ECO:0000313" key="2">
    <source>
        <dbReference type="EMBL" id="THH33761.1"/>
    </source>
</evidence>
<gene>
    <name evidence="2" type="ORF">EUX98_g366</name>
</gene>
<evidence type="ECO:0000256" key="1">
    <source>
        <dbReference type="SAM" id="MobiDB-lite"/>
    </source>
</evidence>
<keyword evidence="3" id="KW-1185">Reference proteome</keyword>
<feature type="region of interest" description="Disordered" evidence="1">
    <location>
        <begin position="676"/>
        <end position="701"/>
    </location>
</feature>
<dbReference type="AlphaFoldDB" id="A0A4S4N727"/>
<reference evidence="2 3" key="1">
    <citation type="submission" date="2019-02" db="EMBL/GenBank/DDBJ databases">
        <title>Genome sequencing of the rare red list fungi Antrodiella citrinella (Flaviporus citrinellus).</title>
        <authorList>
            <person name="Buettner E."/>
            <person name="Kellner H."/>
        </authorList>
    </citation>
    <scope>NUCLEOTIDE SEQUENCE [LARGE SCALE GENOMIC DNA]</scope>
    <source>
        <strain evidence="2 3">DSM 108506</strain>
    </source>
</reference>
<dbReference type="Proteomes" id="UP000308730">
    <property type="component" value="Unassembled WGS sequence"/>
</dbReference>
<feature type="compositionally biased region" description="Basic residues" evidence="1">
    <location>
        <begin position="677"/>
        <end position="700"/>
    </location>
</feature>
<feature type="region of interest" description="Disordered" evidence="1">
    <location>
        <begin position="84"/>
        <end position="189"/>
    </location>
</feature>
<evidence type="ECO:0000313" key="3">
    <source>
        <dbReference type="Proteomes" id="UP000308730"/>
    </source>
</evidence>
<dbReference type="EMBL" id="SGPM01000003">
    <property type="protein sequence ID" value="THH33761.1"/>
    <property type="molecule type" value="Genomic_DNA"/>
</dbReference>
<feature type="region of interest" description="Disordered" evidence="1">
    <location>
        <begin position="210"/>
        <end position="272"/>
    </location>
</feature>
<proteinExistence type="predicted"/>
<accession>A0A4S4N727</accession>
<protein>
    <submittedName>
        <fullName evidence="2">Uncharacterized protein</fullName>
    </submittedName>
</protein>
<feature type="compositionally biased region" description="Basic and acidic residues" evidence="1">
    <location>
        <begin position="210"/>
        <end position="235"/>
    </location>
</feature>
<dbReference type="OrthoDB" id="3248421at2759"/>
<comment type="caution">
    <text evidence="2">The sequence shown here is derived from an EMBL/GenBank/DDBJ whole genome shotgun (WGS) entry which is preliminary data.</text>
</comment>